<evidence type="ECO:0000256" key="3">
    <source>
        <dbReference type="ARBA" id="ARBA00022525"/>
    </source>
</evidence>
<dbReference type="EMBL" id="SHKY01000001">
    <property type="protein sequence ID" value="RZU52030.1"/>
    <property type="molecule type" value="Genomic_DNA"/>
</dbReference>
<dbReference type="OrthoDB" id="5240330at2"/>
<dbReference type="RefSeq" id="WP_130510703.1">
    <property type="nucleotide sequence ID" value="NZ_SHKY01000001.1"/>
</dbReference>
<dbReference type="AlphaFoldDB" id="A0A4Q7ZM26"/>
<dbReference type="GO" id="GO:0005576">
    <property type="term" value="C:extracellular region"/>
    <property type="evidence" value="ECO:0007669"/>
    <property type="project" value="UniProtKB-SubCell"/>
</dbReference>
<dbReference type="InterPro" id="IPR013783">
    <property type="entry name" value="Ig-like_fold"/>
</dbReference>
<keyword evidence="6 7" id="KW-0720">Serine protease</keyword>
<dbReference type="Gene3D" id="2.60.40.10">
    <property type="entry name" value="Immunoglobulins"/>
    <property type="match status" value="2"/>
</dbReference>
<feature type="active site" description="Charge relay system" evidence="7">
    <location>
        <position position="153"/>
    </location>
</feature>
<protein>
    <submittedName>
        <fullName evidence="10">Subtilisin family serine protease</fullName>
    </submittedName>
</protein>
<dbReference type="Gene3D" id="3.40.50.200">
    <property type="entry name" value="Peptidase S8/S53 domain"/>
    <property type="match status" value="1"/>
</dbReference>
<dbReference type="PROSITE" id="PS51892">
    <property type="entry name" value="SUBTILASE"/>
    <property type="match status" value="1"/>
</dbReference>
<keyword evidence="3" id="KW-0964">Secreted</keyword>
<keyword evidence="5 7" id="KW-0378">Hydrolase</keyword>
<sequence>MRAGVATLALGLAAGGLIVTGAPARADVGVPAVSLIVGLRTPDAGATAAGAAAIASTQADVVGRLDERVDVVDAAPLADAVTVEVPADQAAAATAALRGDPAVRYVEPDHVAHAAAVPNDPGYSYQWGVRKTRVSTAWSTTHGSSSVVIAVVDTGVSRTPDLTGRVLAGYDFVNNDSNAADDNGHGTLVAGVAAAAGNDAEGIAGVCWTCKVLPVKVLDRNGTGDYSDIAKGIRWAADHGADVINLSLSGTADSQLLRDAVTYAMGKGALVVAAAGNDGEKSRHFPAAISAVLSVGASTSADTRYSWSNYGGWVDVAAPGCNPAQAKDGSIVVFCGTSSSSPMVAGIAALLAGSGTPATPVKIRSVLSASARQLTTTWLTWGRVDAATALAALPDRTAPQVSFRTPAASALVGGTVSVGATATDSAAVSRVQLLLNDTVVASDVTAPYVLRWKSAPRNGKTTLVLRVYDRAGNAATARRTVLVDSSGPAVTVTKAPANRTRHIRGTKYVTAQASDAHGVARLELVVDGKVTQRYAVPTPAPGSVARHRFKVKTWKHGRSMTVRVRAYDSLGNLRSAPARKWYR</sequence>
<evidence type="ECO:0000256" key="8">
    <source>
        <dbReference type="SAM" id="SignalP"/>
    </source>
</evidence>
<dbReference type="InterPro" id="IPR022398">
    <property type="entry name" value="Peptidase_S8_His-AS"/>
</dbReference>
<dbReference type="PANTHER" id="PTHR43806:SF11">
    <property type="entry name" value="CEREVISIN-RELATED"/>
    <property type="match status" value="1"/>
</dbReference>
<evidence type="ECO:0000313" key="10">
    <source>
        <dbReference type="EMBL" id="RZU52030.1"/>
    </source>
</evidence>
<evidence type="ECO:0000313" key="11">
    <source>
        <dbReference type="Proteomes" id="UP000292564"/>
    </source>
</evidence>
<reference evidence="10 11" key="1">
    <citation type="submission" date="2019-02" db="EMBL/GenBank/DDBJ databases">
        <title>Sequencing the genomes of 1000 actinobacteria strains.</title>
        <authorList>
            <person name="Klenk H.-P."/>
        </authorList>
    </citation>
    <scope>NUCLEOTIDE SEQUENCE [LARGE SCALE GENOMIC DNA]</scope>
    <source>
        <strain evidence="10 11">DSM 45162</strain>
    </source>
</reference>
<evidence type="ECO:0000256" key="6">
    <source>
        <dbReference type="ARBA" id="ARBA00022825"/>
    </source>
</evidence>
<evidence type="ECO:0000256" key="7">
    <source>
        <dbReference type="PROSITE-ProRule" id="PRU01240"/>
    </source>
</evidence>
<comment type="caution">
    <text evidence="10">The sequence shown here is derived from an EMBL/GenBank/DDBJ whole genome shotgun (WGS) entry which is preliminary data.</text>
</comment>
<evidence type="ECO:0000259" key="9">
    <source>
        <dbReference type="Pfam" id="PF00082"/>
    </source>
</evidence>
<keyword evidence="8" id="KW-0732">Signal</keyword>
<dbReference type="PANTHER" id="PTHR43806">
    <property type="entry name" value="PEPTIDASE S8"/>
    <property type="match status" value="1"/>
</dbReference>
<comment type="similarity">
    <text evidence="2 7">Belongs to the peptidase S8 family.</text>
</comment>
<keyword evidence="11" id="KW-1185">Reference proteome</keyword>
<dbReference type="GO" id="GO:0005975">
    <property type="term" value="P:carbohydrate metabolic process"/>
    <property type="evidence" value="ECO:0007669"/>
    <property type="project" value="UniProtKB-ARBA"/>
</dbReference>
<dbReference type="InterPro" id="IPR036852">
    <property type="entry name" value="Peptidase_S8/S53_dom_sf"/>
</dbReference>
<dbReference type="InterPro" id="IPR015500">
    <property type="entry name" value="Peptidase_S8_subtilisin-rel"/>
</dbReference>
<dbReference type="GO" id="GO:0006508">
    <property type="term" value="P:proteolysis"/>
    <property type="evidence" value="ECO:0007669"/>
    <property type="project" value="UniProtKB-KW"/>
</dbReference>
<accession>A0A4Q7ZM26</accession>
<dbReference type="PRINTS" id="PR00723">
    <property type="entry name" value="SUBTILISIN"/>
</dbReference>
<feature type="signal peptide" evidence="8">
    <location>
        <begin position="1"/>
        <end position="26"/>
    </location>
</feature>
<dbReference type="Pfam" id="PF17957">
    <property type="entry name" value="Big_7"/>
    <property type="match status" value="1"/>
</dbReference>
<feature type="active site" description="Charge relay system" evidence="7">
    <location>
        <position position="338"/>
    </location>
</feature>
<dbReference type="InterPro" id="IPR034084">
    <property type="entry name" value="Thermitase-like_dom"/>
</dbReference>
<feature type="active site" description="Charge relay system" evidence="7">
    <location>
        <position position="185"/>
    </location>
</feature>
<dbReference type="PROSITE" id="PS00137">
    <property type="entry name" value="SUBTILASE_HIS"/>
    <property type="match status" value="1"/>
</dbReference>
<name>A0A4Q7ZM26_9ACTN</name>
<dbReference type="GO" id="GO:0004252">
    <property type="term" value="F:serine-type endopeptidase activity"/>
    <property type="evidence" value="ECO:0007669"/>
    <property type="project" value="UniProtKB-UniRule"/>
</dbReference>
<dbReference type="InterPro" id="IPR000209">
    <property type="entry name" value="Peptidase_S8/S53_dom"/>
</dbReference>
<dbReference type="CDD" id="cd07484">
    <property type="entry name" value="Peptidases_S8_Thermitase_like"/>
    <property type="match status" value="1"/>
</dbReference>
<proteinExistence type="inferred from homology"/>
<feature type="chain" id="PRO_5020255507" evidence="8">
    <location>
        <begin position="27"/>
        <end position="583"/>
    </location>
</feature>
<evidence type="ECO:0000256" key="5">
    <source>
        <dbReference type="ARBA" id="ARBA00022801"/>
    </source>
</evidence>
<organism evidence="10 11">
    <name type="scientific">Krasilnikovia cinnamomea</name>
    <dbReference type="NCBI Taxonomy" id="349313"/>
    <lineage>
        <taxon>Bacteria</taxon>
        <taxon>Bacillati</taxon>
        <taxon>Actinomycetota</taxon>
        <taxon>Actinomycetes</taxon>
        <taxon>Micromonosporales</taxon>
        <taxon>Micromonosporaceae</taxon>
        <taxon>Krasilnikovia</taxon>
    </lineage>
</organism>
<evidence type="ECO:0000256" key="1">
    <source>
        <dbReference type="ARBA" id="ARBA00004613"/>
    </source>
</evidence>
<dbReference type="InterPro" id="IPR050131">
    <property type="entry name" value="Peptidase_S8_subtilisin-like"/>
</dbReference>
<keyword evidence="4 7" id="KW-0645">Protease</keyword>
<feature type="domain" description="Peptidase S8/S53" evidence="9">
    <location>
        <begin position="145"/>
        <end position="374"/>
    </location>
</feature>
<dbReference type="InterPro" id="IPR023828">
    <property type="entry name" value="Peptidase_S8_Ser-AS"/>
</dbReference>
<dbReference type="Pfam" id="PF00082">
    <property type="entry name" value="Peptidase_S8"/>
    <property type="match status" value="1"/>
</dbReference>
<gene>
    <name evidence="10" type="ORF">EV385_3871</name>
</gene>
<comment type="subcellular location">
    <subcellularLocation>
        <location evidence="1">Secreted</location>
    </subcellularLocation>
</comment>
<dbReference type="SUPFAM" id="SSF52743">
    <property type="entry name" value="Subtilisin-like"/>
    <property type="match status" value="1"/>
</dbReference>
<dbReference type="PROSITE" id="PS00138">
    <property type="entry name" value="SUBTILASE_SER"/>
    <property type="match status" value="1"/>
</dbReference>
<dbReference type="Proteomes" id="UP000292564">
    <property type="component" value="Unassembled WGS sequence"/>
</dbReference>
<evidence type="ECO:0000256" key="4">
    <source>
        <dbReference type="ARBA" id="ARBA00022670"/>
    </source>
</evidence>
<evidence type="ECO:0000256" key="2">
    <source>
        <dbReference type="ARBA" id="ARBA00011073"/>
    </source>
</evidence>